<keyword evidence="1" id="KW-0472">Membrane</keyword>
<reference evidence="2 3" key="1">
    <citation type="submission" date="2018-08" db="EMBL/GenBank/DDBJ databases">
        <title>Lysobacter weifangensis sp. nov., a new member of the family 'Xanthomonadaceae', isolated from soil in a farmland.</title>
        <authorList>
            <person name="Zhao H."/>
        </authorList>
    </citation>
    <scope>NUCLEOTIDE SEQUENCE [LARGE SCALE GENOMIC DNA]</scope>
    <source>
        <strain evidence="2 3">WF-2</strain>
    </source>
</reference>
<protein>
    <submittedName>
        <fullName evidence="2">Uncharacterized protein</fullName>
    </submittedName>
</protein>
<organism evidence="2 3">
    <name type="scientific">Cognatiluteimonas weifangensis</name>
    <dbReference type="NCBI Taxonomy" id="2303539"/>
    <lineage>
        <taxon>Bacteria</taxon>
        <taxon>Pseudomonadati</taxon>
        <taxon>Pseudomonadota</taxon>
        <taxon>Gammaproteobacteria</taxon>
        <taxon>Lysobacterales</taxon>
        <taxon>Lysobacteraceae</taxon>
        <taxon>Cognatiluteimonas</taxon>
    </lineage>
</organism>
<dbReference type="AlphaFoldDB" id="A0A372DPD1"/>
<feature type="transmembrane region" description="Helical" evidence="1">
    <location>
        <begin position="31"/>
        <end position="48"/>
    </location>
</feature>
<sequence length="70" mass="7524">MTATARLRAARTLPPLQIQESTMKAPRHRPGTVIAIAVFAVLLAGWVGKQFAAQPGDTEVQTASYMSVPF</sequence>
<evidence type="ECO:0000313" key="2">
    <source>
        <dbReference type="EMBL" id="RFP61212.1"/>
    </source>
</evidence>
<evidence type="ECO:0000313" key="3">
    <source>
        <dbReference type="Proteomes" id="UP000262917"/>
    </source>
</evidence>
<keyword evidence="3" id="KW-1185">Reference proteome</keyword>
<name>A0A372DPD1_9GAMM</name>
<accession>A0A372DPD1</accession>
<proteinExistence type="predicted"/>
<comment type="caution">
    <text evidence="2">The sequence shown here is derived from an EMBL/GenBank/DDBJ whole genome shotgun (WGS) entry which is preliminary data.</text>
</comment>
<dbReference type="Proteomes" id="UP000262917">
    <property type="component" value="Unassembled WGS sequence"/>
</dbReference>
<gene>
    <name evidence="2" type="ORF">D0Y53_05705</name>
</gene>
<dbReference type="EMBL" id="QVPD01000004">
    <property type="protein sequence ID" value="RFP61212.1"/>
    <property type="molecule type" value="Genomic_DNA"/>
</dbReference>
<evidence type="ECO:0000256" key="1">
    <source>
        <dbReference type="SAM" id="Phobius"/>
    </source>
</evidence>
<keyword evidence="1" id="KW-0812">Transmembrane</keyword>
<keyword evidence="1" id="KW-1133">Transmembrane helix</keyword>